<feature type="transmembrane region" description="Helical" evidence="1">
    <location>
        <begin position="161"/>
        <end position="185"/>
    </location>
</feature>
<keyword evidence="1" id="KW-1133">Transmembrane helix</keyword>
<accession>A0A6V7NHD9</accession>
<evidence type="ECO:0000313" key="2">
    <source>
        <dbReference type="EMBL" id="CAD1817923.1"/>
    </source>
</evidence>
<reference evidence="2" key="1">
    <citation type="submission" date="2020-07" db="EMBL/GenBank/DDBJ databases">
        <authorList>
            <person name="Lin J."/>
        </authorList>
    </citation>
    <scope>NUCLEOTIDE SEQUENCE</scope>
</reference>
<sequence>MREKRSRTLDLDLGKEIRTLNLLLGFQTFKSVLQEEIRTFSVTHWIFANCDVRVFELCSKFFQIFWRVVDSVPTYGSHPENRDLKLSTKISKVKILGCSRVGLCRAEYGTALTWYRNWRCYRYSIGLVPIPSVFFCEPEAGVCADCCLVPRRRRGRFPLHFPWFLPSFCLNLVVYSPLLLSFGILGTFPPWEKAGSLKKSLLEERSSTLAHSKP</sequence>
<name>A0A6V7NHD9_ANACO</name>
<gene>
    <name evidence="2" type="ORF">CB5_LOCUS1134</name>
</gene>
<keyword evidence="1" id="KW-0472">Membrane</keyword>
<proteinExistence type="predicted"/>
<organism evidence="2">
    <name type="scientific">Ananas comosus var. bracteatus</name>
    <name type="common">red pineapple</name>
    <dbReference type="NCBI Taxonomy" id="296719"/>
    <lineage>
        <taxon>Eukaryota</taxon>
        <taxon>Viridiplantae</taxon>
        <taxon>Streptophyta</taxon>
        <taxon>Embryophyta</taxon>
        <taxon>Tracheophyta</taxon>
        <taxon>Spermatophyta</taxon>
        <taxon>Magnoliopsida</taxon>
        <taxon>Liliopsida</taxon>
        <taxon>Poales</taxon>
        <taxon>Bromeliaceae</taxon>
        <taxon>Bromelioideae</taxon>
        <taxon>Ananas</taxon>
    </lineage>
</organism>
<dbReference type="EMBL" id="LR862138">
    <property type="protein sequence ID" value="CAD1817923.1"/>
    <property type="molecule type" value="Genomic_DNA"/>
</dbReference>
<dbReference type="AlphaFoldDB" id="A0A6V7NHD9"/>
<evidence type="ECO:0000256" key="1">
    <source>
        <dbReference type="SAM" id="Phobius"/>
    </source>
</evidence>
<keyword evidence="1" id="KW-0812">Transmembrane</keyword>
<protein>
    <submittedName>
        <fullName evidence="2">Uncharacterized protein</fullName>
    </submittedName>
</protein>